<accession>E4T2I1</accession>
<dbReference type="RefSeq" id="WP_013444294.1">
    <property type="nucleotide sequence ID" value="NC_014734.1"/>
</dbReference>
<dbReference type="eggNOG" id="COG3295">
    <property type="taxonomic scope" value="Bacteria"/>
</dbReference>
<keyword evidence="1" id="KW-0472">Membrane</keyword>
<dbReference type="Proteomes" id="UP000008718">
    <property type="component" value="Chromosome"/>
</dbReference>
<dbReference type="STRING" id="694427.Palpr_0771"/>
<dbReference type="HOGENOM" id="CLU_122266_0_0_10"/>
<keyword evidence="3" id="KW-1185">Reference proteome</keyword>
<dbReference type="PANTHER" id="PTHR40115:SF1">
    <property type="entry name" value="INNER MEMBRANE PROTEIN WITH PEPSY TM HELIX"/>
    <property type="match status" value="1"/>
</dbReference>
<feature type="transmembrane region" description="Helical" evidence="1">
    <location>
        <begin position="132"/>
        <end position="152"/>
    </location>
</feature>
<dbReference type="Pfam" id="PF16357">
    <property type="entry name" value="PepSY_TM_like_2"/>
    <property type="match status" value="1"/>
</dbReference>
<keyword evidence="1" id="KW-1133">Transmembrane helix</keyword>
<evidence type="ECO:0000256" key="1">
    <source>
        <dbReference type="SAM" id="Phobius"/>
    </source>
</evidence>
<keyword evidence="1" id="KW-0812">Transmembrane</keyword>
<organism evidence="2 3">
    <name type="scientific">Paludibacter propionicigenes (strain DSM 17365 / JCM 13257 / WB4)</name>
    <dbReference type="NCBI Taxonomy" id="694427"/>
    <lineage>
        <taxon>Bacteria</taxon>
        <taxon>Pseudomonadati</taxon>
        <taxon>Bacteroidota</taxon>
        <taxon>Bacteroidia</taxon>
        <taxon>Bacteroidales</taxon>
        <taxon>Paludibacteraceae</taxon>
        <taxon>Paludibacter</taxon>
    </lineage>
</organism>
<dbReference type="KEGG" id="ppn:Palpr_0771"/>
<reference key="1">
    <citation type="submission" date="2010-11" db="EMBL/GenBank/DDBJ databases">
        <title>The complete genome of Paludibacter propionicigenes DSM 17365.</title>
        <authorList>
            <consortium name="US DOE Joint Genome Institute (JGI-PGF)"/>
            <person name="Lucas S."/>
            <person name="Copeland A."/>
            <person name="Lapidus A."/>
            <person name="Bruce D."/>
            <person name="Goodwin L."/>
            <person name="Pitluck S."/>
            <person name="Kyrpides N."/>
            <person name="Mavromatis K."/>
            <person name="Ivanova N."/>
            <person name="Munk A.C."/>
            <person name="Brettin T."/>
            <person name="Detter J.C."/>
            <person name="Han C."/>
            <person name="Tapia R."/>
            <person name="Land M."/>
            <person name="Hauser L."/>
            <person name="Markowitz V."/>
            <person name="Cheng J.-F."/>
            <person name="Hugenholtz P."/>
            <person name="Woyke T."/>
            <person name="Wu D."/>
            <person name="Gronow S."/>
            <person name="Wellnitz S."/>
            <person name="Brambilla E."/>
            <person name="Klenk H.-P."/>
            <person name="Eisen J.A."/>
        </authorList>
    </citation>
    <scope>NUCLEOTIDE SEQUENCE</scope>
    <source>
        <strain>WB4</strain>
    </source>
</reference>
<sequence length="185" mass="21150">MINRKKIRNLHANLGYFYVGLIISFALSGIFMNHRQSWHPDKYTTAKKEIMLAQPIEESAINEDFVAELVKKQGIDDKVKRHNVRKGELRISCTNCDIDIDLKTGKGEITEFIKTPVIGHIMDLHKNISQWWIYYSDIFGLSLIIIAVTGLMMKSPSPAVKKKIWLLAISGLLFPLLFMFVLSSI</sequence>
<dbReference type="PANTHER" id="PTHR40115">
    <property type="entry name" value="INNER MEMBRANE PROTEIN WITH PEPSY TM HELIX"/>
    <property type="match status" value="1"/>
</dbReference>
<dbReference type="EMBL" id="CP002345">
    <property type="protein sequence ID" value="ADQ78925.1"/>
    <property type="molecule type" value="Genomic_DNA"/>
</dbReference>
<reference evidence="2 3" key="2">
    <citation type="journal article" date="2011" name="Stand. Genomic Sci.">
        <title>Complete genome sequence of Paludibacter propionicigenes type strain (WB4).</title>
        <authorList>
            <person name="Gronow S."/>
            <person name="Munk C."/>
            <person name="Lapidus A."/>
            <person name="Nolan M."/>
            <person name="Lucas S."/>
            <person name="Hammon N."/>
            <person name="Deshpande S."/>
            <person name="Cheng J.F."/>
            <person name="Tapia R."/>
            <person name="Han C."/>
            <person name="Goodwin L."/>
            <person name="Pitluck S."/>
            <person name="Liolios K."/>
            <person name="Ivanova N."/>
            <person name="Mavromatis K."/>
            <person name="Mikhailova N."/>
            <person name="Pati A."/>
            <person name="Chen A."/>
            <person name="Palaniappan K."/>
            <person name="Land M."/>
            <person name="Hauser L."/>
            <person name="Chang Y.J."/>
            <person name="Jeffries C.D."/>
            <person name="Brambilla E."/>
            <person name="Rohde M."/>
            <person name="Goker M."/>
            <person name="Detter J.C."/>
            <person name="Woyke T."/>
            <person name="Bristow J."/>
            <person name="Eisen J.A."/>
            <person name="Markowitz V."/>
            <person name="Hugenholtz P."/>
            <person name="Kyrpides N.C."/>
            <person name="Klenk H.P."/>
        </authorList>
    </citation>
    <scope>NUCLEOTIDE SEQUENCE [LARGE SCALE GENOMIC DNA]</scope>
    <source>
        <strain evidence="3">DSM 17365 / JCM 13257 / WB4</strain>
    </source>
</reference>
<evidence type="ECO:0000313" key="3">
    <source>
        <dbReference type="Proteomes" id="UP000008718"/>
    </source>
</evidence>
<feature type="transmembrane region" description="Helical" evidence="1">
    <location>
        <begin position="12"/>
        <end position="32"/>
    </location>
</feature>
<proteinExistence type="predicted"/>
<name>E4T2I1_PALPW</name>
<gene>
    <name evidence="2" type="ordered locus">Palpr_0771</name>
</gene>
<dbReference type="AlphaFoldDB" id="E4T2I1"/>
<protein>
    <recommendedName>
        <fullName evidence="4">PepSY-associated TM helix domain protein</fullName>
    </recommendedName>
</protein>
<evidence type="ECO:0000313" key="2">
    <source>
        <dbReference type="EMBL" id="ADQ78925.1"/>
    </source>
</evidence>
<dbReference type="OrthoDB" id="9787788at2"/>
<evidence type="ECO:0008006" key="4">
    <source>
        <dbReference type="Google" id="ProtNLM"/>
    </source>
</evidence>
<dbReference type="InterPro" id="IPR032307">
    <property type="entry name" value="PepSY_TM-like_2"/>
</dbReference>
<feature type="transmembrane region" description="Helical" evidence="1">
    <location>
        <begin position="164"/>
        <end position="182"/>
    </location>
</feature>